<evidence type="ECO:0000313" key="10">
    <source>
        <dbReference type="Proteomes" id="UP001493487"/>
    </source>
</evidence>
<dbReference type="PANTHER" id="PTHR43744">
    <property type="entry name" value="ABC TRANSPORTER PERMEASE PROTEIN MG189-RELATED-RELATED"/>
    <property type="match status" value="1"/>
</dbReference>
<comment type="similarity">
    <text evidence="7">Belongs to the binding-protein-dependent transport system permease family.</text>
</comment>
<evidence type="ECO:0000256" key="2">
    <source>
        <dbReference type="ARBA" id="ARBA00022448"/>
    </source>
</evidence>
<keyword evidence="3" id="KW-1003">Cell membrane</keyword>
<evidence type="ECO:0000256" key="1">
    <source>
        <dbReference type="ARBA" id="ARBA00004651"/>
    </source>
</evidence>
<feature type="transmembrane region" description="Helical" evidence="7">
    <location>
        <begin position="12"/>
        <end position="33"/>
    </location>
</feature>
<dbReference type="SUPFAM" id="SSF161098">
    <property type="entry name" value="MetI-like"/>
    <property type="match status" value="1"/>
</dbReference>
<dbReference type="InterPro" id="IPR035906">
    <property type="entry name" value="MetI-like_sf"/>
</dbReference>
<evidence type="ECO:0000256" key="6">
    <source>
        <dbReference type="ARBA" id="ARBA00023136"/>
    </source>
</evidence>
<protein>
    <submittedName>
        <fullName evidence="9">Carbohydrate ABC transporter permease</fullName>
    </submittedName>
</protein>
<dbReference type="PROSITE" id="PS50928">
    <property type="entry name" value="ABC_TM1"/>
    <property type="match status" value="1"/>
</dbReference>
<feature type="transmembrane region" description="Helical" evidence="7">
    <location>
        <begin position="138"/>
        <end position="159"/>
    </location>
</feature>
<feature type="domain" description="ABC transmembrane type-1" evidence="8">
    <location>
        <begin position="72"/>
        <end position="278"/>
    </location>
</feature>
<sequence>MYKAKFYMYQGTIGFLLALIAAMMVFPILYVLAVSFTDASVYVPGKFYIWPEKWSLEAYKYLLTGGSFLYALKASLFITLVGTPLALLISSTMGYMISKSYLPGRQMILLLILFTLLFNPGMIPNYLLIFKLGLINSWWAVIIPGATNAWTLLVLKSFFQTLPSELEESAKIDGCNDIQIFYKIILPLCKAPLAAFALFFAVGYWNTYFQAVIYINDALKWPLQVILQQMVLAMNMNNSMNANVVAEMLAKNAVPPEMLKMATVVIVMIPIVAVYPFLQKYFAKGVLIGSVKS</sequence>
<feature type="transmembrane region" description="Helical" evidence="7">
    <location>
        <begin position="107"/>
        <end position="126"/>
    </location>
</feature>
<organism evidence="9 10">
    <name type="scientific">Cohnella silvisoli</name>
    <dbReference type="NCBI Taxonomy" id="2873699"/>
    <lineage>
        <taxon>Bacteria</taxon>
        <taxon>Bacillati</taxon>
        <taxon>Bacillota</taxon>
        <taxon>Bacilli</taxon>
        <taxon>Bacillales</taxon>
        <taxon>Paenibacillaceae</taxon>
        <taxon>Cohnella</taxon>
    </lineage>
</organism>
<comment type="caution">
    <text evidence="9">The sequence shown here is derived from an EMBL/GenBank/DDBJ whole genome shotgun (WGS) entry which is preliminary data.</text>
</comment>
<evidence type="ECO:0000313" key="9">
    <source>
        <dbReference type="EMBL" id="MEQ4482638.1"/>
    </source>
</evidence>
<dbReference type="CDD" id="cd06261">
    <property type="entry name" value="TM_PBP2"/>
    <property type="match status" value="1"/>
</dbReference>
<evidence type="ECO:0000256" key="7">
    <source>
        <dbReference type="RuleBase" id="RU363032"/>
    </source>
</evidence>
<dbReference type="Gene3D" id="1.10.3720.10">
    <property type="entry name" value="MetI-like"/>
    <property type="match status" value="1"/>
</dbReference>
<keyword evidence="5 7" id="KW-1133">Transmembrane helix</keyword>
<feature type="transmembrane region" description="Helical" evidence="7">
    <location>
        <begin position="68"/>
        <end position="95"/>
    </location>
</feature>
<dbReference type="EMBL" id="JASKHM010000004">
    <property type="protein sequence ID" value="MEQ4482638.1"/>
    <property type="molecule type" value="Genomic_DNA"/>
</dbReference>
<evidence type="ECO:0000256" key="3">
    <source>
        <dbReference type="ARBA" id="ARBA00022475"/>
    </source>
</evidence>
<dbReference type="Pfam" id="PF00528">
    <property type="entry name" value="BPD_transp_1"/>
    <property type="match status" value="1"/>
</dbReference>
<keyword evidence="4 7" id="KW-0812">Transmembrane</keyword>
<accession>A0ABV1KRC4</accession>
<dbReference type="Proteomes" id="UP001493487">
    <property type="component" value="Unassembled WGS sequence"/>
</dbReference>
<feature type="transmembrane region" description="Helical" evidence="7">
    <location>
        <begin position="258"/>
        <end position="278"/>
    </location>
</feature>
<feature type="transmembrane region" description="Helical" evidence="7">
    <location>
        <begin position="180"/>
        <end position="205"/>
    </location>
</feature>
<dbReference type="InterPro" id="IPR000515">
    <property type="entry name" value="MetI-like"/>
</dbReference>
<dbReference type="RefSeq" id="WP_232184611.1">
    <property type="nucleotide sequence ID" value="NZ_JAIOAP010000003.1"/>
</dbReference>
<comment type="subcellular location">
    <subcellularLocation>
        <location evidence="1 7">Cell membrane</location>
        <topology evidence="1 7">Multi-pass membrane protein</topology>
    </subcellularLocation>
</comment>
<name>A0ABV1KRC4_9BACL</name>
<keyword evidence="10" id="KW-1185">Reference proteome</keyword>
<gene>
    <name evidence="9" type="ORF">QJS35_09545</name>
</gene>
<evidence type="ECO:0000256" key="4">
    <source>
        <dbReference type="ARBA" id="ARBA00022692"/>
    </source>
</evidence>
<dbReference type="PANTHER" id="PTHR43744:SF9">
    <property type="entry name" value="POLYGALACTURONAN_RHAMNOGALACTURONAN TRANSPORT SYSTEM PERMEASE PROTEIN YTCP"/>
    <property type="match status" value="1"/>
</dbReference>
<reference evidence="9 10" key="1">
    <citation type="journal article" date="2023" name="Genome Announc.">
        <title>Pan-Genome Analyses of the Genus Cohnella and Proposal of the Novel Species Cohnella silvisoli sp. nov., Isolated from Forest Soil.</title>
        <authorList>
            <person name="Wang C."/>
            <person name="Mao L."/>
            <person name="Bao G."/>
            <person name="Zhu H."/>
        </authorList>
    </citation>
    <scope>NUCLEOTIDE SEQUENCE [LARGE SCALE GENOMIC DNA]</scope>
    <source>
        <strain evidence="9 10">NL03-T5-1</strain>
    </source>
</reference>
<keyword evidence="2 7" id="KW-0813">Transport</keyword>
<evidence type="ECO:0000259" key="8">
    <source>
        <dbReference type="PROSITE" id="PS50928"/>
    </source>
</evidence>
<evidence type="ECO:0000256" key="5">
    <source>
        <dbReference type="ARBA" id="ARBA00022989"/>
    </source>
</evidence>
<keyword evidence="6 7" id="KW-0472">Membrane</keyword>
<proteinExistence type="inferred from homology"/>